<organism evidence="2 3">
    <name type="scientific">Cercospora zeae-maydis SCOH1-5</name>
    <dbReference type="NCBI Taxonomy" id="717836"/>
    <lineage>
        <taxon>Eukaryota</taxon>
        <taxon>Fungi</taxon>
        <taxon>Dikarya</taxon>
        <taxon>Ascomycota</taxon>
        <taxon>Pezizomycotina</taxon>
        <taxon>Dothideomycetes</taxon>
        <taxon>Dothideomycetidae</taxon>
        <taxon>Mycosphaerellales</taxon>
        <taxon>Mycosphaerellaceae</taxon>
        <taxon>Cercospora</taxon>
    </lineage>
</organism>
<proteinExistence type="predicted"/>
<feature type="region of interest" description="Disordered" evidence="1">
    <location>
        <begin position="1"/>
        <end position="58"/>
    </location>
</feature>
<dbReference type="OrthoDB" id="77878at2759"/>
<evidence type="ECO:0000313" key="3">
    <source>
        <dbReference type="Proteomes" id="UP000799539"/>
    </source>
</evidence>
<dbReference type="EMBL" id="ML992670">
    <property type="protein sequence ID" value="KAF2213535.1"/>
    <property type="molecule type" value="Genomic_DNA"/>
</dbReference>
<feature type="compositionally biased region" description="Basic and acidic residues" evidence="1">
    <location>
        <begin position="21"/>
        <end position="34"/>
    </location>
</feature>
<evidence type="ECO:0000313" key="2">
    <source>
        <dbReference type="EMBL" id="KAF2213535.1"/>
    </source>
</evidence>
<dbReference type="AlphaFoldDB" id="A0A6A6FJB6"/>
<gene>
    <name evidence="2" type="ORF">CERZMDRAFT_96368</name>
</gene>
<sequence>MVAFRSHPDHQDIESQCSYSSDHEMFPDHDDDLYHLTSRMPHSRSPSPTKSDLATNPPSRPPKHIILALWPHAQDAQVRYYAKGYSTLYPTATILLLNDDGKDGLESTLEELIEDDEKPALLDEVCLRGHDHRDEKVLVHCFGNFGVVRFCALLKAFKIRKMERLGVGAVVFDDEPGMIFPGLEEIWREPFLFLVCLWASLVRLMDLMAVLWHGHRLREDLWEDLNNDELMAVDTRKCYVCPEGDVMFTWDCSDSEDESAVRKETEVKRRSVGRGHKWSSDQERYWLGIESVWERR</sequence>
<feature type="compositionally biased region" description="Polar residues" evidence="1">
    <location>
        <begin position="44"/>
        <end position="57"/>
    </location>
</feature>
<dbReference type="Proteomes" id="UP000799539">
    <property type="component" value="Unassembled WGS sequence"/>
</dbReference>
<protein>
    <submittedName>
        <fullName evidence="2">Uncharacterized protein</fullName>
    </submittedName>
</protein>
<accession>A0A6A6FJB6</accession>
<reference evidence="2" key="1">
    <citation type="journal article" date="2020" name="Stud. Mycol.">
        <title>101 Dothideomycetes genomes: a test case for predicting lifestyles and emergence of pathogens.</title>
        <authorList>
            <person name="Haridas S."/>
            <person name="Albert R."/>
            <person name="Binder M."/>
            <person name="Bloem J."/>
            <person name="Labutti K."/>
            <person name="Salamov A."/>
            <person name="Andreopoulos B."/>
            <person name="Baker S."/>
            <person name="Barry K."/>
            <person name="Bills G."/>
            <person name="Bluhm B."/>
            <person name="Cannon C."/>
            <person name="Castanera R."/>
            <person name="Culley D."/>
            <person name="Daum C."/>
            <person name="Ezra D."/>
            <person name="Gonzalez J."/>
            <person name="Henrissat B."/>
            <person name="Kuo A."/>
            <person name="Liang C."/>
            <person name="Lipzen A."/>
            <person name="Lutzoni F."/>
            <person name="Magnuson J."/>
            <person name="Mondo S."/>
            <person name="Nolan M."/>
            <person name="Ohm R."/>
            <person name="Pangilinan J."/>
            <person name="Park H.-J."/>
            <person name="Ramirez L."/>
            <person name="Alfaro M."/>
            <person name="Sun H."/>
            <person name="Tritt A."/>
            <person name="Yoshinaga Y."/>
            <person name="Zwiers L.-H."/>
            <person name="Turgeon B."/>
            <person name="Goodwin S."/>
            <person name="Spatafora J."/>
            <person name="Crous P."/>
            <person name="Grigoriev I."/>
        </authorList>
    </citation>
    <scope>NUCLEOTIDE SEQUENCE</scope>
    <source>
        <strain evidence="2">SCOH1-5</strain>
    </source>
</reference>
<evidence type="ECO:0000256" key="1">
    <source>
        <dbReference type="SAM" id="MobiDB-lite"/>
    </source>
</evidence>
<feature type="compositionally biased region" description="Basic and acidic residues" evidence="1">
    <location>
        <begin position="1"/>
        <end position="13"/>
    </location>
</feature>
<name>A0A6A6FJB6_9PEZI</name>
<keyword evidence="3" id="KW-1185">Reference proteome</keyword>